<keyword evidence="2" id="KW-1185">Reference proteome</keyword>
<dbReference type="Pfam" id="PF16867">
    <property type="entry name" value="DMSP_lyase"/>
    <property type="match status" value="1"/>
</dbReference>
<dbReference type="OrthoDB" id="9083851at2"/>
<evidence type="ECO:0000313" key="1">
    <source>
        <dbReference type="EMBL" id="RDL45023.1"/>
    </source>
</evidence>
<reference evidence="1 2" key="1">
    <citation type="submission" date="2018-06" db="EMBL/GenBank/DDBJ databases">
        <title>Marinomonas sp. YLB-05 draft genome sequence.</title>
        <authorList>
            <person name="Yu L."/>
            <person name="Tang X."/>
        </authorList>
    </citation>
    <scope>NUCLEOTIDE SEQUENCE [LARGE SCALE GENOMIC DNA]</scope>
    <source>
        <strain evidence="1 2">YLB-05</strain>
    </source>
</reference>
<comment type="caution">
    <text evidence="1">The sequence shown here is derived from an EMBL/GenBank/DDBJ whole genome shotgun (WGS) entry which is preliminary data.</text>
</comment>
<organism evidence="1 2">
    <name type="scientific">Marinomonas piezotolerans</name>
    <dbReference type="NCBI Taxonomy" id="2213058"/>
    <lineage>
        <taxon>Bacteria</taxon>
        <taxon>Pseudomonadati</taxon>
        <taxon>Pseudomonadota</taxon>
        <taxon>Gammaproteobacteria</taxon>
        <taxon>Oceanospirillales</taxon>
        <taxon>Oceanospirillaceae</taxon>
        <taxon>Marinomonas</taxon>
    </lineage>
</organism>
<name>A0A370UB50_9GAMM</name>
<proteinExistence type="predicted"/>
<accession>A0A370UB50</accession>
<dbReference type="SUPFAM" id="SSF51182">
    <property type="entry name" value="RmlC-like cupins"/>
    <property type="match status" value="1"/>
</dbReference>
<dbReference type="GO" id="GO:0047869">
    <property type="term" value="F:dimethylpropiothetin dethiomethylase activity"/>
    <property type="evidence" value="ECO:0007669"/>
    <property type="project" value="InterPro"/>
</dbReference>
<dbReference type="InterPro" id="IPR031723">
    <property type="entry name" value="DMSP_lyase"/>
</dbReference>
<sequence length="192" mass="21589">MDNVLHDFRLQLQELLNNATGLPDQGIATANVIAQRLGSELRASPRAKQSNPLSDALQQVADTVDDLPEALQPLVNTILDLTDYLIWYKRQAPLPEFMQGHANADIIGPKGLVVRDDIQVGITLMQPELTYPDHHHLPEEIYIVLSEGFWRQNDRPWHSPGPGGYVYNPADIIHAMKSVDRPLFALWCLKLT</sequence>
<protein>
    <submittedName>
        <fullName evidence="1">Transcriptional regulator</fullName>
    </submittedName>
</protein>
<dbReference type="RefSeq" id="WP_115467060.1">
    <property type="nucleotide sequence ID" value="NZ_QKRA01000002.1"/>
</dbReference>
<dbReference type="InterPro" id="IPR014710">
    <property type="entry name" value="RmlC-like_jellyroll"/>
</dbReference>
<gene>
    <name evidence="1" type="ORF">DN730_05240</name>
</gene>
<dbReference type="Proteomes" id="UP000254326">
    <property type="component" value="Unassembled WGS sequence"/>
</dbReference>
<evidence type="ECO:0000313" key="2">
    <source>
        <dbReference type="Proteomes" id="UP000254326"/>
    </source>
</evidence>
<dbReference type="EMBL" id="QKRA01000002">
    <property type="protein sequence ID" value="RDL45023.1"/>
    <property type="molecule type" value="Genomic_DNA"/>
</dbReference>
<dbReference type="Gene3D" id="2.60.120.10">
    <property type="entry name" value="Jelly Rolls"/>
    <property type="match status" value="1"/>
</dbReference>
<dbReference type="InterPro" id="IPR011051">
    <property type="entry name" value="RmlC_Cupin_sf"/>
</dbReference>
<dbReference type="AlphaFoldDB" id="A0A370UB50"/>